<feature type="transmembrane region" description="Helical" evidence="1">
    <location>
        <begin position="21"/>
        <end position="42"/>
    </location>
</feature>
<protein>
    <submittedName>
        <fullName evidence="2">Uncharacterized protein</fullName>
    </submittedName>
</protein>
<gene>
    <name evidence="2" type="ORF">P255_02804</name>
</gene>
<organism evidence="2 3">
    <name type="scientific">Acinetobacter brisouii CIP 110357</name>
    <dbReference type="NCBI Taxonomy" id="1341683"/>
    <lineage>
        <taxon>Bacteria</taxon>
        <taxon>Pseudomonadati</taxon>
        <taxon>Pseudomonadota</taxon>
        <taxon>Gammaproteobacteria</taxon>
        <taxon>Moraxellales</taxon>
        <taxon>Moraxellaceae</taxon>
        <taxon>Acinetobacter</taxon>
    </lineage>
</organism>
<reference evidence="2 3" key="1">
    <citation type="submission" date="2013-10" db="EMBL/GenBank/DDBJ databases">
        <title>The Genome Sequence of Acinetobacter brisouii CIP 110357.</title>
        <authorList>
            <consortium name="The Broad Institute Genomics Platform"/>
            <consortium name="The Broad Institute Genome Sequencing Center for Infectious Disease"/>
            <person name="Cerqueira G."/>
            <person name="Feldgarden M."/>
            <person name="Courvalin P."/>
            <person name="Grillot-Courvalin C."/>
            <person name="Clermont D."/>
            <person name="Rocha E."/>
            <person name="Yoon E.-J."/>
            <person name="Nemec A."/>
            <person name="Young S.K."/>
            <person name="Zeng Q."/>
            <person name="Gargeya S."/>
            <person name="Fitzgerald M."/>
            <person name="Abouelleil A."/>
            <person name="Alvarado L."/>
            <person name="Berlin A.M."/>
            <person name="Chapman S.B."/>
            <person name="Gainer-Dewar J."/>
            <person name="Goldberg J."/>
            <person name="Gnerre S."/>
            <person name="Griggs A."/>
            <person name="Gujja S."/>
            <person name="Hansen M."/>
            <person name="Howarth C."/>
            <person name="Imamovic A."/>
            <person name="Ireland A."/>
            <person name="Larimer J."/>
            <person name="McCowan C."/>
            <person name="Murphy C."/>
            <person name="Pearson M."/>
            <person name="Poon T.W."/>
            <person name="Priest M."/>
            <person name="Roberts A."/>
            <person name="Saif S."/>
            <person name="Shea T."/>
            <person name="Sykes S."/>
            <person name="Wortman J."/>
            <person name="Nusbaum C."/>
            <person name="Birren B."/>
        </authorList>
    </citation>
    <scope>NUCLEOTIDE SEQUENCE [LARGE SCALE GENOMIC DNA]</scope>
    <source>
        <strain evidence="2 3">CIP 110357</strain>
    </source>
</reference>
<evidence type="ECO:0000313" key="2">
    <source>
        <dbReference type="EMBL" id="ESK49065.1"/>
    </source>
</evidence>
<keyword evidence="1" id="KW-1133">Transmembrane helix</keyword>
<sequence>MEHIKIIRSVRRNLGQERTHLVALYHANSLISFLLPDIYLLIEKTYVKL</sequence>
<comment type="caution">
    <text evidence="2">The sequence shown here is derived from an EMBL/GenBank/DDBJ whole genome shotgun (WGS) entry which is preliminary data.</text>
</comment>
<name>V2UK98_9GAMM</name>
<keyword evidence="3" id="KW-1185">Reference proteome</keyword>
<dbReference type="AlphaFoldDB" id="V2UK98"/>
<dbReference type="Proteomes" id="UP000018418">
    <property type="component" value="Unassembled WGS sequence"/>
</dbReference>
<proteinExistence type="predicted"/>
<accession>V2UK98</accession>
<evidence type="ECO:0000313" key="3">
    <source>
        <dbReference type="Proteomes" id="UP000018418"/>
    </source>
</evidence>
<evidence type="ECO:0000256" key="1">
    <source>
        <dbReference type="SAM" id="Phobius"/>
    </source>
</evidence>
<dbReference type="EMBL" id="AYEU01000011">
    <property type="protein sequence ID" value="ESK49065.1"/>
    <property type="molecule type" value="Genomic_DNA"/>
</dbReference>
<dbReference type="HOGENOM" id="CLU_3131160_0_0_6"/>
<keyword evidence="1" id="KW-0472">Membrane</keyword>
<keyword evidence="1" id="KW-0812">Transmembrane</keyword>